<keyword evidence="8 18" id="KW-0472">Membrane</keyword>
<dbReference type="Proteomes" id="UP000694561">
    <property type="component" value="Unplaced"/>
</dbReference>
<evidence type="ECO:0000256" key="13">
    <source>
        <dbReference type="ARBA" id="ARBA00047569"/>
    </source>
</evidence>
<dbReference type="Gene3D" id="1.50.40.10">
    <property type="entry name" value="Mitochondrial carrier domain"/>
    <property type="match status" value="1"/>
</dbReference>
<evidence type="ECO:0000256" key="10">
    <source>
        <dbReference type="ARBA" id="ARBA00036264"/>
    </source>
</evidence>
<evidence type="ECO:0000256" key="4">
    <source>
        <dbReference type="ARBA" id="ARBA00022692"/>
    </source>
</evidence>
<dbReference type="Proteomes" id="UP000308365">
    <property type="component" value="Unassembled WGS sequence"/>
</dbReference>
<evidence type="ECO:0000256" key="16">
    <source>
        <dbReference type="ARBA" id="ARBA00049256"/>
    </source>
</evidence>
<evidence type="ECO:0000313" key="21">
    <source>
        <dbReference type="Ensembl" id="ENSMMNP00015008973.1"/>
    </source>
</evidence>
<feature type="repeat" description="Solcar" evidence="18">
    <location>
        <begin position="16"/>
        <end position="104"/>
    </location>
</feature>
<dbReference type="SUPFAM" id="SSF103506">
    <property type="entry name" value="Mitochondrial carrier"/>
    <property type="match status" value="1"/>
</dbReference>
<evidence type="ECO:0000256" key="7">
    <source>
        <dbReference type="ARBA" id="ARBA00023128"/>
    </source>
</evidence>
<comment type="catalytic activity">
    <reaction evidence="15">
        <text>trans-aconitate(in) + citrate(out) = trans-aconitate(out) + citrate(in)</text>
        <dbReference type="Rhea" id="RHEA:72479"/>
        <dbReference type="ChEBI" id="CHEBI:15708"/>
        <dbReference type="ChEBI" id="CHEBI:16947"/>
    </reaction>
</comment>
<comment type="catalytic activity">
    <reaction evidence="10">
        <text>citrate(out) + succinate(in) = citrate(in) + succinate(out)</text>
        <dbReference type="Rhea" id="RHEA:28835"/>
        <dbReference type="ChEBI" id="CHEBI:16947"/>
        <dbReference type="ChEBI" id="CHEBI:30031"/>
    </reaction>
</comment>
<reference evidence="21" key="3">
    <citation type="submission" date="2025-05" db="UniProtKB">
        <authorList>
            <consortium name="Ensembl"/>
        </authorList>
    </citation>
    <scope>IDENTIFICATION</scope>
</reference>
<dbReference type="GeneTree" id="ENSGT00550000074856"/>
<sequence>MAAPRTLAAGAPAPRKATLTHPGKAILAGDTEICITFPTGHVKTQLQLDERLHPPRYEGIGDCVRRMVHNHGVPGLYRGLISLLYGSIPKAAVRFGVFKFLSNHMRDTQGRLDSTRGLLCGLGAGVADAMVVVCPMETIKVKLIHDQTSPSPKYRGFFHGVREIVWEQGLKGTYQGLVATVLKQGSNQAILFFVVTSLRTASVCGNTPLDVIKTWMQGLEAHKYHTTWDRGLQILRNEGPKAFYKGTVPHLGRVCLDVAIVFVIYDEVVKLLNKVWKTD</sequence>
<comment type="function">
    <text evidence="17">Mitochondrial electroneutral antiporter that exports citrate from the mitochondria into the cytosol in exchange for malate. Also able to mediate the exchange of citrate for isocitrate, phosphoenolpyruvate, cis-aconitate and to a lesser extent trans-aconitate, maleate and succinate. In the cytoplasm, citrate plays important roles in fatty acid and sterol synthesis, regulation of glycolysis, protein acetylation, and other physiopathological processes.</text>
</comment>
<evidence type="ECO:0000256" key="9">
    <source>
        <dbReference type="ARBA" id="ARBA00036042"/>
    </source>
</evidence>
<gene>
    <name evidence="20" type="ORF">EI555_016263</name>
</gene>
<evidence type="ECO:0000256" key="8">
    <source>
        <dbReference type="ARBA" id="ARBA00023136"/>
    </source>
</evidence>
<keyword evidence="7" id="KW-0496">Mitochondrion</keyword>
<dbReference type="EMBL" id="RWIC01000357">
    <property type="protein sequence ID" value="TKC44941.1"/>
    <property type="molecule type" value="Genomic_DNA"/>
</dbReference>
<evidence type="ECO:0000313" key="23">
    <source>
        <dbReference type="Proteomes" id="UP000694561"/>
    </source>
</evidence>
<dbReference type="InterPro" id="IPR049563">
    <property type="entry name" value="TXTP-like"/>
</dbReference>
<keyword evidence="4 18" id="KW-0812">Transmembrane</keyword>
<dbReference type="PANTHER" id="PTHR45788">
    <property type="entry name" value="SUCCINATE/FUMARATE MITOCHONDRIAL TRANSPORTER-RELATED"/>
    <property type="match status" value="1"/>
</dbReference>
<evidence type="ECO:0000256" key="19">
    <source>
        <dbReference type="RuleBase" id="RU000488"/>
    </source>
</evidence>
<evidence type="ECO:0000256" key="18">
    <source>
        <dbReference type="PROSITE-ProRule" id="PRU00282"/>
    </source>
</evidence>
<dbReference type="AlphaFoldDB" id="A0A4U1F686"/>
<comment type="similarity">
    <text evidence="2 19">Belongs to the mitochondrial carrier (TC 2.A.29) family.</text>
</comment>
<dbReference type="PROSITE" id="PS50920">
    <property type="entry name" value="SOLCAR"/>
    <property type="match status" value="3"/>
</dbReference>
<evidence type="ECO:0000256" key="5">
    <source>
        <dbReference type="ARBA" id="ARBA00022737"/>
    </source>
</evidence>
<keyword evidence="3 19" id="KW-0813">Transport</keyword>
<evidence type="ECO:0000313" key="22">
    <source>
        <dbReference type="Proteomes" id="UP000308365"/>
    </source>
</evidence>
<name>A0A4U1F686_MONMO</name>
<dbReference type="Pfam" id="PF00153">
    <property type="entry name" value="Mito_carr"/>
    <property type="match status" value="3"/>
</dbReference>
<keyword evidence="6" id="KW-1133">Transmembrane helix</keyword>
<proteinExistence type="inferred from homology"/>
<dbReference type="PANTHER" id="PTHR45788:SF4">
    <property type="entry name" value="TRICARBOXYLATE TRANSPORT PROTEIN, MITOCHONDRIAL"/>
    <property type="match status" value="1"/>
</dbReference>
<dbReference type="GO" id="GO:0006843">
    <property type="term" value="P:mitochondrial citrate transmembrane transport"/>
    <property type="evidence" value="ECO:0007669"/>
    <property type="project" value="TreeGrafter"/>
</dbReference>
<evidence type="ECO:0000256" key="12">
    <source>
        <dbReference type="ARBA" id="ARBA00042640"/>
    </source>
</evidence>
<evidence type="ECO:0000256" key="6">
    <source>
        <dbReference type="ARBA" id="ARBA00022989"/>
    </source>
</evidence>
<dbReference type="GO" id="GO:0071913">
    <property type="term" value="F:citrate secondary active transmembrane transporter activity"/>
    <property type="evidence" value="ECO:0007669"/>
    <property type="project" value="TreeGrafter"/>
</dbReference>
<evidence type="ECO:0000256" key="17">
    <source>
        <dbReference type="ARBA" id="ARBA00093390"/>
    </source>
</evidence>
<evidence type="ECO:0000256" key="14">
    <source>
        <dbReference type="ARBA" id="ARBA00048440"/>
    </source>
</evidence>
<evidence type="ECO:0000256" key="11">
    <source>
        <dbReference type="ARBA" id="ARBA00036668"/>
    </source>
</evidence>
<evidence type="ECO:0000313" key="20">
    <source>
        <dbReference type="EMBL" id="TKC44941.1"/>
    </source>
</evidence>
<accession>A0A4U1F686</accession>
<evidence type="ECO:0000256" key="2">
    <source>
        <dbReference type="ARBA" id="ARBA00006375"/>
    </source>
</evidence>
<comment type="catalytic activity">
    <reaction evidence="13">
        <text>D-threo-isocitrate(in) + citrate(out) = D-threo-isocitrate(out) + citrate(in)</text>
        <dbReference type="Rhea" id="RHEA:72471"/>
        <dbReference type="ChEBI" id="CHEBI:15562"/>
        <dbReference type="ChEBI" id="CHEBI:16947"/>
    </reaction>
</comment>
<reference evidence="20" key="2">
    <citation type="journal article" date="2019" name="IScience">
        <title>Narwhal Genome Reveals Long-Term Low Genetic Diversity despite Current Large Abundance Size.</title>
        <authorList>
            <person name="Westbury M.V."/>
            <person name="Petersen B."/>
            <person name="Garde E."/>
            <person name="Heide-Jorgensen M.P."/>
            <person name="Lorenzen E.D."/>
        </authorList>
    </citation>
    <scope>NUCLEOTIDE SEQUENCE</scope>
    <source>
        <strain evidence="20">MVW</strain>
        <tissue evidence="20">Liver</tissue>
    </source>
</reference>
<organism evidence="20 22">
    <name type="scientific">Monodon monoceros</name>
    <name type="common">Narwhal</name>
    <name type="synonym">Ceratodon monodon</name>
    <dbReference type="NCBI Taxonomy" id="40151"/>
    <lineage>
        <taxon>Eukaryota</taxon>
        <taxon>Metazoa</taxon>
        <taxon>Chordata</taxon>
        <taxon>Craniata</taxon>
        <taxon>Vertebrata</taxon>
        <taxon>Euteleostomi</taxon>
        <taxon>Mammalia</taxon>
        <taxon>Eutheria</taxon>
        <taxon>Laurasiatheria</taxon>
        <taxon>Artiodactyla</taxon>
        <taxon>Whippomorpha</taxon>
        <taxon>Cetacea</taxon>
        <taxon>Odontoceti</taxon>
        <taxon>Monodontidae</taxon>
        <taxon>Monodon</taxon>
    </lineage>
</organism>
<feature type="repeat" description="Solcar" evidence="18">
    <location>
        <begin position="207"/>
        <end position="271"/>
    </location>
</feature>
<dbReference type="InterPro" id="IPR023395">
    <property type="entry name" value="MCP_dom_sf"/>
</dbReference>
<comment type="catalytic activity">
    <reaction evidence="16">
        <text>phosphoenolpyruvate(in) + citrate(out) = phosphoenolpyruvate(out) + citrate(in)</text>
        <dbReference type="Rhea" id="RHEA:72487"/>
        <dbReference type="ChEBI" id="CHEBI:16947"/>
        <dbReference type="ChEBI" id="CHEBI:58702"/>
    </reaction>
</comment>
<comment type="catalytic activity">
    <reaction evidence="9">
        <text>cis-aconitate(in) + citrate(out) = cis-aconitate(out) + citrate(in)</text>
        <dbReference type="Rhea" id="RHEA:72475"/>
        <dbReference type="ChEBI" id="CHEBI:16383"/>
        <dbReference type="ChEBI" id="CHEBI:16947"/>
    </reaction>
</comment>
<comment type="subcellular location">
    <subcellularLocation>
        <location evidence="1">Mitochondrion membrane</location>
        <topology evidence="1">Multi-pass membrane protein</topology>
    </subcellularLocation>
</comment>
<comment type="catalytic activity">
    <reaction evidence="11">
        <text>citrate(out) + (S)-malate(in) = citrate(in) + (S)-malate(out)</text>
        <dbReference type="Rhea" id="RHEA:72483"/>
        <dbReference type="ChEBI" id="CHEBI:15589"/>
        <dbReference type="ChEBI" id="CHEBI:16947"/>
    </reaction>
</comment>
<evidence type="ECO:0000256" key="1">
    <source>
        <dbReference type="ARBA" id="ARBA00004225"/>
    </source>
</evidence>
<keyword evidence="5" id="KW-0677">Repeat</keyword>
<dbReference type="GO" id="GO:0031966">
    <property type="term" value="C:mitochondrial membrane"/>
    <property type="evidence" value="ECO:0007669"/>
    <property type="project" value="UniProtKB-SubCell"/>
</dbReference>
<evidence type="ECO:0000256" key="3">
    <source>
        <dbReference type="ARBA" id="ARBA00022448"/>
    </source>
</evidence>
<keyword evidence="23" id="KW-1185">Reference proteome</keyword>
<evidence type="ECO:0000256" key="15">
    <source>
        <dbReference type="ARBA" id="ARBA00048949"/>
    </source>
</evidence>
<reference evidence="22" key="1">
    <citation type="journal article" date="2019" name="IScience">
        <title>Narwhal Genome Reveals Long-Term Low Genetic Diversity despite Current Large Abundance Size.</title>
        <authorList>
            <person name="Westbury M.V."/>
            <person name="Petersen B."/>
            <person name="Garde E."/>
            <person name="Heide-Jorgensen M.P."/>
            <person name="Lorenzen E.D."/>
        </authorList>
    </citation>
    <scope>NUCLEOTIDE SEQUENCE [LARGE SCALE GENOMIC DNA]</scope>
</reference>
<dbReference type="InterPro" id="IPR018108">
    <property type="entry name" value="MCP_transmembrane"/>
</dbReference>
<comment type="catalytic activity">
    <reaction evidence="14">
        <text>maleate(in) + citrate(out) = maleate(out) + citrate(in)</text>
        <dbReference type="Rhea" id="RHEA:72491"/>
        <dbReference type="ChEBI" id="CHEBI:16947"/>
        <dbReference type="ChEBI" id="CHEBI:30780"/>
    </reaction>
</comment>
<protein>
    <recommendedName>
        <fullName evidence="12">Citrate transport protein</fullName>
    </recommendedName>
</protein>
<feature type="repeat" description="Solcar" evidence="18">
    <location>
        <begin position="115"/>
        <end position="201"/>
    </location>
</feature>
<dbReference type="Ensembl" id="ENSMMNT00015009807.1">
    <property type="protein sequence ID" value="ENSMMNP00015008973.1"/>
    <property type="gene ID" value="ENSMMNG00015006686.1"/>
</dbReference>